<evidence type="ECO:0008006" key="3">
    <source>
        <dbReference type="Google" id="ProtNLM"/>
    </source>
</evidence>
<protein>
    <recommendedName>
        <fullName evidence="3">Phage portal protein</fullName>
    </recommendedName>
</protein>
<feature type="non-terminal residue" evidence="2">
    <location>
        <position position="1"/>
    </location>
</feature>
<organism evidence="2">
    <name type="scientific">marine sediment metagenome</name>
    <dbReference type="NCBI Taxonomy" id="412755"/>
    <lineage>
        <taxon>unclassified sequences</taxon>
        <taxon>metagenomes</taxon>
        <taxon>ecological metagenomes</taxon>
    </lineage>
</organism>
<comment type="caution">
    <text evidence="2">The sequence shown here is derived from an EMBL/GenBank/DDBJ whole genome shotgun (WGS) entry which is preliminary data.</text>
</comment>
<sequence>HTLGTDYSHLSMLDLRKNQRDAVIQVYGVPPEVLGIVEASNRATSEVAEYLYARWVLIPRLEFLRQTLQHQLVPDYDSMLILDYDSPVAQDKERVLKVASLSPWSIMLDEWREMQGRLPLPDGKGQIFMKPLNYEAVTLDELGNPPSQQGDDDVPDDQDPA</sequence>
<dbReference type="EMBL" id="BARS01013277">
    <property type="protein sequence ID" value="GAF95220.1"/>
    <property type="molecule type" value="Genomic_DNA"/>
</dbReference>
<dbReference type="AlphaFoldDB" id="X0V3J6"/>
<evidence type="ECO:0000313" key="2">
    <source>
        <dbReference type="EMBL" id="GAF95220.1"/>
    </source>
</evidence>
<feature type="non-terminal residue" evidence="2">
    <location>
        <position position="161"/>
    </location>
</feature>
<gene>
    <name evidence="2" type="ORF">S01H1_23159</name>
</gene>
<accession>X0V3J6</accession>
<proteinExistence type="predicted"/>
<evidence type="ECO:0000256" key="1">
    <source>
        <dbReference type="SAM" id="MobiDB-lite"/>
    </source>
</evidence>
<feature type="compositionally biased region" description="Acidic residues" evidence="1">
    <location>
        <begin position="150"/>
        <end position="161"/>
    </location>
</feature>
<reference evidence="2" key="1">
    <citation type="journal article" date="2014" name="Front. Microbiol.">
        <title>High frequency of phylogenetically diverse reductive dehalogenase-homologous genes in deep subseafloor sedimentary metagenomes.</title>
        <authorList>
            <person name="Kawai M."/>
            <person name="Futagami T."/>
            <person name="Toyoda A."/>
            <person name="Takaki Y."/>
            <person name="Nishi S."/>
            <person name="Hori S."/>
            <person name="Arai W."/>
            <person name="Tsubouchi T."/>
            <person name="Morono Y."/>
            <person name="Uchiyama I."/>
            <person name="Ito T."/>
            <person name="Fujiyama A."/>
            <person name="Inagaki F."/>
            <person name="Takami H."/>
        </authorList>
    </citation>
    <scope>NUCLEOTIDE SEQUENCE</scope>
    <source>
        <strain evidence="2">Expedition CK06-06</strain>
    </source>
</reference>
<feature type="region of interest" description="Disordered" evidence="1">
    <location>
        <begin position="140"/>
        <end position="161"/>
    </location>
</feature>
<name>X0V3J6_9ZZZZ</name>